<organism evidence="1 2">
    <name type="scientific">Sphingomonas echinoides</name>
    <dbReference type="NCBI Taxonomy" id="59803"/>
    <lineage>
        <taxon>Bacteria</taxon>
        <taxon>Pseudomonadati</taxon>
        <taxon>Pseudomonadota</taxon>
        <taxon>Alphaproteobacteria</taxon>
        <taxon>Sphingomonadales</taxon>
        <taxon>Sphingomonadaceae</taxon>
        <taxon>Sphingomonas</taxon>
    </lineage>
</organism>
<evidence type="ECO:0000313" key="1">
    <source>
        <dbReference type="EMBL" id="MDX5984005.1"/>
    </source>
</evidence>
<sequence length="186" mass="20661">MRDPIRNRSNPKEIRVAPALDAAALERLALRYVERFATTRGRLVAYLSRKIRERGWAGEEGDPAALAQKLADLGYIDDRAFGEARAAAMGRRGLGMRRVTGALRAAGLAEEDRAAIVPDVATRAVETALAFARRRRIGPFARVAADRTVREKHIAAMIRGGHDFTLARRIAMMAPDENLDRLFENR</sequence>
<dbReference type="Proteomes" id="UP001279660">
    <property type="component" value="Unassembled WGS sequence"/>
</dbReference>
<gene>
    <name evidence="1" type="ORF">SIL82_07015</name>
</gene>
<dbReference type="EMBL" id="JAWXXV010000001">
    <property type="protein sequence ID" value="MDX5984005.1"/>
    <property type="molecule type" value="Genomic_DNA"/>
</dbReference>
<dbReference type="RefSeq" id="WP_083834069.1">
    <property type="nucleotide sequence ID" value="NZ_JAWXXV010000001.1"/>
</dbReference>
<reference evidence="1 2" key="1">
    <citation type="submission" date="2023-11" db="EMBL/GenBank/DDBJ databases">
        <title>MicrobeMod: A computational toolkit for identifying prokaryotic methylation and restriction-modification with nanopore sequencing.</title>
        <authorList>
            <person name="Crits-Christoph A."/>
            <person name="Kang S.C."/>
            <person name="Lee H."/>
            <person name="Ostrov N."/>
        </authorList>
    </citation>
    <scope>NUCLEOTIDE SEQUENCE [LARGE SCALE GENOMIC DNA]</scope>
    <source>
        <strain evidence="1 2">ATCC 14820</strain>
    </source>
</reference>
<keyword evidence="2" id="KW-1185">Reference proteome</keyword>
<accession>A0ABU4PIK8</accession>
<comment type="caution">
    <text evidence="1">The sequence shown here is derived from an EMBL/GenBank/DDBJ whole genome shotgun (WGS) entry which is preliminary data.</text>
</comment>
<evidence type="ECO:0000313" key="2">
    <source>
        <dbReference type="Proteomes" id="UP001279660"/>
    </source>
</evidence>
<proteinExistence type="predicted"/>
<protein>
    <submittedName>
        <fullName evidence="1">RecX family transcriptional regulator</fullName>
    </submittedName>
</protein>
<name>A0ABU4PIK8_9SPHN</name>